<dbReference type="Proteomes" id="UP001497535">
    <property type="component" value="Unassembled WGS sequence"/>
</dbReference>
<protein>
    <submittedName>
        <fullName evidence="1">Uncharacterized protein</fullName>
    </submittedName>
</protein>
<name>A0ACB1AK39_MELEN</name>
<keyword evidence="2" id="KW-1185">Reference proteome</keyword>
<comment type="caution">
    <text evidence="1">The sequence shown here is derived from an EMBL/GenBank/DDBJ whole genome shotgun (WGS) entry which is preliminary data.</text>
</comment>
<gene>
    <name evidence="1" type="ORF">MENTE1834_LOCUS39798</name>
</gene>
<sequence>MHLNIEYEKEYLREKYDIFGIKPENKYINLKEIPQIVSELKSDESTLIIMIQCNVLNFLINLG</sequence>
<evidence type="ECO:0000313" key="1">
    <source>
        <dbReference type="EMBL" id="CAK5091932.1"/>
    </source>
</evidence>
<accession>A0ACB1AK39</accession>
<organism evidence="1 2">
    <name type="scientific">Meloidogyne enterolobii</name>
    <name type="common">Root-knot nematode worm</name>
    <name type="synonym">Meloidogyne mayaguensis</name>
    <dbReference type="NCBI Taxonomy" id="390850"/>
    <lineage>
        <taxon>Eukaryota</taxon>
        <taxon>Metazoa</taxon>
        <taxon>Ecdysozoa</taxon>
        <taxon>Nematoda</taxon>
        <taxon>Chromadorea</taxon>
        <taxon>Rhabditida</taxon>
        <taxon>Tylenchina</taxon>
        <taxon>Tylenchomorpha</taxon>
        <taxon>Tylenchoidea</taxon>
        <taxon>Meloidogynidae</taxon>
        <taxon>Meloidogyninae</taxon>
        <taxon>Meloidogyne</taxon>
    </lineage>
</organism>
<reference evidence="1" key="1">
    <citation type="submission" date="2023-11" db="EMBL/GenBank/DDBJ databases">
        <authorList>
            <person name="Poullet M."/>
        </authorList>
    </citation>
    <scope>NUCLEOTIDE SEQUENCE</scope>
    <source>
        <strain evidence="1">E1834</strain>
    </source>
</reference>
<dbReference type="EMBL" id="CAVMJV010000091">
    <property type="protein sequence ID" value="CAK5091932.1"/>
    <property type="molecule type" value="Genomic_DNA"/>
</dbReference>
<evidence type="ECO:0000313" key="2">
    <source>
        <dbReference type="Proteomes" id="UP001497535"/>
    </source>
</evidence>
<proteinExistence type="predicted"/>